<gene>
    <name evidence="1" type="ORF">RM877_40270</name>
</gene>
<name>A0ABD5F2T2_9ACTN</name>
<proteinExistence type="predicted"/>
<organism evidence="1 2">
    <name type="scientific">Streptomyces doudnae</name>
    <dbReference type="NCBI Taxonomy" id="3075536"/>
    <lineage>
        <taxon>Bacteria</taxon>
        <taxon>Bacillati</taxon>
        <taxon>Actinomycetota</taxon>
        <taxon>Actinomycetes</taxon>
        <taxon>Kitasatosporales</taxon>
        <taxon>Streptomycetaceae</taxon>
        <taxon>Streptomyces</taxon>
    </lineage>
</organism>
<keyword evidence="2" id="KW-1185">Reference proteome</keyword>
<evidence type="ECO:0000313" key="1">
    <source>
        <dbReference type="EMBL" id="MDT0440883.1"/>
    </source>
</evidence>
<evidence type="ECO:0000313" key="2">
    <source>
        <dbReference type="Proteomes" id="UP001183535"/>
    </source>
</evidence>
<dbReference type="Proteomes" id="UP001183535">
    <property type="component" value="Unassembled WGS sequence"/>
</dbReference>
<sequence length="124" mass="14987">MNDALERVRYSFESWYFKKSNQLISTTSIRDPERRPDFVLLNGPRGTIWVVEIKRIDYHLTDDEFTRAVDYLESLEEFLDDNSEFGAQFPIRRLTFIVDNVDRLSRTNRRLLKESTNVERRSWY</sequence>
<accession>A0ABD5F2T2</accession>
<dbReference type="AlphaFoldDB" id="A0ABD5F2T2"/>
<reference evidence="2" key="1">
    <citation type="submission" date="2023-07" db="EMBL/GenBank/DDBJ databases">
        <title>30 novel species of actinomycetes from the DSMZ collection.</title>
        <authorList>
            <person name="Nouioui I."/>
        </authorList>
    </citation>
    <scope>NUCLEOTIDE SEQUENCE [LARGE SCALE GENOMIC DNA]</scope>
    <source>
        <strain evidence="2">DSM 41981</strain>
    </source>
</reference>
<dbReference type="EMBL" id="JAVRES010000331">
    <property type="protein sequence ID" value="MDT0440883.1"/>
    <property type="molecule type" value="Genomic_DNA"/>
</dbReference>
<comment type="caution">
    <text evidence="1">The sequence shown here is derived from an EMBL/GenBank/DDBJ whole genome shotgun (WGS) entry which is preliminary data.</text>
</comment>
<evidence type="ECO:0008006" key="3">
    <source>
        <dbReference type="Google" id="ProtNLM"/>
    </source>
</evidence>
<feature type="non-terminal residue" evidence="1">
    <location>
        <position position="124"/>
    </location>
</feature>
<protein>
    <recommendedName>
        <fullName evidence="3">Endonuclease</fullName>
    </recommendedName>
</protein>
<dbReference type="RefSeq" id="WP_311639097.1">
    <property type="nucleotide sequence ID" value="NZ_JAVRES010000331.1"/>
</dbReference>